<dbReference type="EMBL" id="BQMJ01000075">
    <property type="protein sequence ID" value="GJQ15811.1"/>
    <property type="molecule type" value="Genomic_DNA"/>
</dbReference>
<gene>
    <name evidence="3" type="ORF">GpartN1_g7602.t1</name>
</gene>
<name>A0A9C7Q6N3_9RHOD</name>
<dbReference type="PROSITE" id="PS51375">
    <property type="entry name" value="PPR"/>
    <property type="match status" value="1"/>
</dbReference>
<proteinExistence type="inferred from homology"/>
<dbReference type="InterPro" id="IPR050872">
    <property type="entry name" value="PPR_P_subfamily"/>
</dbReference>
<keyword evidence="4" id="KW-1185">Reference proteome</keyword>
<dbReference type="Gene3D" id="1.25.40.10">
    <property type="entry name" value="Tetratricopeptide repeat domain"/>
    <property type="match status" value="2"/>
</dbReference>
<sequence>MGGKIGSTLLLCQSLDRVLVQYMRVQLGRMNLSSKSSFKGVGKKVDSSSTLGVRGVDSLLQLSKKGEDKGDEAASSLVETNKLYEALTSERIEADCIDLVVPESAKKLYGRRAGSKIAFSGYLDPYLALEKWSSRFIPSTSSFALRIRTLGLIGKHEDISSVLERMELLGIRPNMEVYYSLAFAYSRVGNTEELFGVLKKVEACGYPLDNTLLCTLVTSLMKQGDIASTLELLMHRQFRDVQFPVPTDHSMLSKNDKKGLKKKRNGNKPAALTVAKFSDEFQKKLHYISHGHDVVIWTAFMKGLLDGGDYRRTLEVFDHMRLRGLEPDCVTYDVAIQACGYLEDMMRAKEIFRCFPQGQEKVASGSVYSSLIFCAANCNDAQSAETFYQEAIAEDIPLGYRGRFHLLRAYGKQGIYDRAVHIYEGLRSLPRHTLPSIHDWFLLFLSFKQGLKQYRKQFQSLEQDHCSSQRDEIVALADEYIEEGHQLAIDSRHLYGVKERYLDVCLLSGRIEDSFKLLHEMSRDSRLPFHINRTKGCYYRAWARYILEKGSTAERVEEALLEMKQCGIEWNEPAILAAVCMYSELGYPHKALDLLREAGFQDFWLNIGKSVRVIRDEHSEHYLVASHGERLDALKRLRDSCMKHSPGLVSILKSYIEQVGYRNETKKLDTCPMNASLFVDHKRAQDPRKEVLDMLMKANHV</sequence>
<dbReference type="AlphaFoldDB" id="A0A9C7Q6N3"/>
<reference evidence="3" key="1">
    <citation type="journal article" date="2022" name="Proc. Natl. Acad. Sci. U.S.A.">
        <title>Life cycle and functional genomics of the unicellular red alga Galdieria for elucidating algal and plant evolution and industrial use.</title>
        <authorList>
            <person name="Hirooka S."/>
            <person name="Itabashi T."/>
            <person name="Ichinose T.M."/>
            <person name="Onuma R."/>
            <person name="Fujiwara T."/>
            <person name="Yamashita S."/>
            <person name="Jong L.W."/>
            <person name="Tomita R."/>
            <person name="Iwane A.H."/>
            <person name="Miyagishima S.Y."/>
        </authorList>
    </citation>
    <scope>NUCLEOTIDE SEQUENCE</scope>
    <source>
        <strain evidence="3">NBRC 102759</strain>
    </source>
</reference>
<dbReference type="OrthoDB" id="736185at2759"/>
<protein>
    <submittedName>
        <fullName evidence="3">Uncharacterized protein</fullName>
    </submittedName>
</protein>
<comment type="caution">
    <text evidence="3">The sequence shown here is derived from an EMBL/GenBank/DDBJ whole genome shotgun (WGS) entry which is preliminary data.</text>
</comment>
<evidence type="ECO:0000256" key="1">
    <source>
        <dbReference type="ARBA" id="ARBA00007626"/>
    </source>
</evidence>
<dbReference type="Proteomes" id="UP001061958">
    <property type="component" value="Unassembled WGS sequence"/>
</dbReference>
<dbReference type="PANTHER" id="PTHR46128">
    <property type="entry name" value="MITOCHONDRIAL GROUP I INTRON SPLICING FACTOR CCM1"/>
    <property type="match status" value="1"/>
</dbReference>
<dbReference type="InterPro" id="IPR002885">
    <property type="entry name" value="PPR_rpt"/>
</dbReference>
<dbReference type="PANTHER" id="PTHR46128:SF329">
    <property type="entry name" value="MITOCHONDRIAL GROUP I INTRON SPLICING FACTOR DMR1"/>
    <property type="match status" value="1"/>
</dbReference>
<reference evidence="3" key="2">
    <citation type="submission" date="2022-01" db="EMBL/GenBank/DDBJ databases">
        <authorList>
            <person name="Hirooka S."/>
            <person name="Miyagishima S.Y."/>
        </authorList>
    </citation>
    <scope>NUCLEOTIDE SEQUENCE</scope>
    <source>
        <strain evidence="3">NBRC 102759</strain>
    </source>
</reference>
<dbReference type="NCBIfam" id="TIGR00756">
    <property type="entry name" value="PPR"/>
    <property type="match status" value="1"/>
</dbReference>
<accession>A0A9C7Q6N3</accession>
<organism evidence="3 4">
    <name type="scientific">Galdieria partita</name>
    <dbReference type="NCBI Taxonomy" id="83374"/>
    <lineage>
        <taxon>Eukaryota</taxon>
        <taxon>Rhodophyta</taxon>
        <taxon>Bangiophyceae</taxon>
        <taxon>Galdieriales</taxon>
        <taxon>Galdieriaceae</taxon>
        <taxon>Galdieria</taxon>
    </lineage>
</organism>
<dbReference type="Pfam" id="PF13041">
    <property type="entry name" value="PPR_2"/>
    <property type="match status" value="1"/>
</dbReference>
<comment type="similarity">
    <text evidence="1">Belongs to the PPR family. P subfamily.</text>
</comment>
<dbReference type="InterPro" id="IPR011990">
    <property type="entry name" value="TPR-like_helical_dom_sf"/>
</dbReference>
<feature type="repeat" description="PPR" evidence="2">
    <location>
        <begin position="293"/>
        <end position="327"/>
    </location>
</feature>
<evidence type="ECO:0000256" key="2">
    <source>
        <dbReference type="PROSITE-ProRule" id="PRU00708"/>
    </source>
</evidence>
<evidence type="ECO:0000313" key="4">
    <source>
        <dbReference type="Proteomes" id="UP001061958"/>
    </source>
</evidence>
<evidence type="ECO:0000313" key="3">
    <source>
        <dbReference type="EMBL" id="GJQ15811.1"/>
    </source>
</evidence>